<evidence type="ECO:0000256" key="4">
    <source>
        <dbReference type="ARBA" id="ARBA00023163"/>
    </source>
</evidence>
<protein>
    <submittedName>
        <fullName evidence="6">LysR family transcriptional regulator</fullName>
    </submittedName>
</protein>
<dbReference type="RefSeq" id="WP_136915117.1">
    <property type="nucleotide sequence ID" value="NZ_CP039371.1"/>
</dbReference>
<dbReference type="Pfam" id="PF00126">
    <property type="entry name" value="HTH_1"/>
    <property type="match status" value="1"/>
</dbReference>
<dbReference type="InterPro" id="IPR000847">
    <property type="entry name" value="LysR_HTH_N"/>
</dbReference>
<evidence type="ECO:0000256" key="1">
    <source>
        <dbReference type="ARBA" id="ARBA00009437"/>
    </source>
</evidence>
<keyword evidence="2" id="KW-0805">Transcription regulation</keyword>
<dbReference type="Pfam" id="PF03466">
    <property type="entry name" value="LysR_substrate"/>
    <property type="match status" value="1"/>
</dbReference>
<dbReference type="InterPro" id="IPR036390">
    <property type="entry name" value="WH_DNA-bd_sf"/>
</dbReference>
<sequence>MELRDLDLNLLLVFNQLLIDRKVSTAAEHLGLTQPAMSNALKRLRTALQDELFVRTYQGMEPTPYALQLAEPVTMAIQTLRDALARQDTFDPATCTRRFTMAMTDIGEIYFMPKLMDALAERAPGCTISTLRNTSDTLAEGLQNGTIDLAVGLLPHLQAGFFQRRLFHHRYVCLCRAGHPATREPLTVERFCNYGHVRVVAANTGHGEVDTFYAKAGVARNVRLEVPHFVAVGHILQQTDLLATVPERFATSYEAPFGLCILPPPLELPNIEINLFWHARFNKDPANRWLRQLMFDLFSDQ</sequence>
<proteinExistence type="inferred from homology"/>
<dbReference type="Proteomes" id="UP000298551">
    <property type="component" value="Chromosome"/>
</dbReference>
<dbReference type="AlphaFoldDB" id="A0A4D6XJA3"/>
<gene>
    <name evidence="6" type="ORF">E6B08_17000</name>
</gene>
<dbReference type="EMBL" id="CP039371">
    <property type="protein sequence ID" value="QCI12965.1"/>
    <property type="molecule type" value="Genomic_DNA"/>
</dbReference>
<comment type="similarity">
    <text evidence="1">Belongs to the LysR transcriptional regulatory family.</text>
</comment>
<dbReference type="PRINTS" id="PR00039">
    <property type="entry name" value="HTHLYSR"/>
</dbReference>
<organism evidence="6 7">
    <name type="scientific">Pseudomonas putida</name>
    <name type="common">Arthrobacter siderocapsulatus</name>
    <dbReference type="NCBI Taxonomy" id="303"/>
    <lineage>
        <taxon>Bacteria</taxon>
        <taxon>Pseudomonadati</taxon>
        <taxon>Pseudomonadota</taxon>
        <taxon>Gammaproteobacteria</taxon>
        <taxon>Pseudomonadales</taxon>
        <taxon>Pseudomonadaceae</taxon>
        <taxon>Pseudomonas</taxon>
    </lineage>
</organism>
<dbReference type="InterPro" id="IPR036388">
    <property type="entry name" value="WH-like_DNA-bd_sf"/>
</dbReference>
<dbReference type="Gene3D" id="1.10.10.10">
    <property type="entry name" value="Winged helix-like DNA-binding domain superfamily/Winged helix DNA-binding domain"/>
    <property type="match status" value="1"/>
</dbReference>
<reference evidence="7" key="1">
    <citation type="submission" date="2019-04" db="EMBL/GenBank/DDBJ databases">
        <title>Genome sequence of Pseudomonas putida 1290, an auxin catabolizing strain.</title>
        <authorList>
            <person name="Laird T.S."/>
            <person name="Leveau J.H.J."/>
        </authorList>
    </citation>
    <scope>NUCLEOTIDE SEQUENCE [LARGE SCALE GENOMIC DNA]</scope>
    <source>
        <strain evidence="7">1290</strain>
    </source>
</reference>
<dbReference type="GO" id="GO:0003700">
    <property type="term" value="F:DNA-binding transcription factor activity"/>
    <property type="evidence" value="ECO:0007669"/>
    <property type="project" value="InterPro"/>
</dbReference>
<feature type="domain" description="HTH lysR-type" evidence="5">
    <location>
        <begin position="6"/>
        <end position="63"/>
    </location>
</feature>
<evidence type="ECO:0000256" key="3">
    <source>
        <dbReference type="ARBA" id="ARBA00023125"/>
    </source>
</evidence>
<dbReference type="PROSITE" id="PS50931">
    <property type="entry name" value="HTH_LYSR"/>
    <property type="match status" value="1"/>
</dbReference>
<dbReference type="PANTHER" id="PTHR30118">
    <property type="entry name" value="HTH-TYPE TRANSCRIPTIONAL REGULATOR LEUO-RELATED"/>
    <property type="match status" value="1"/>
</dbReference>
<dbReference type="OrthoDB" id="8557381at2"/>
<dbReference type="Gene3D" id="3.40.190.10">
    <property type="entry name" value="Periplasmic binding protein-like II"/>
    <property type="match status" value="2"/>
</dbReference>
<dbReference type="SUPFAM" id="SSF53850">
    <property type="entry name" value="Periplasmic binding protein-like II"/>
    <property type="match status" value="1"/>
</dbReference>
<dbReference type="CDD" id="cd08459">
    <property type="entry name" value="PBP2_DntR_NahR_LinR_like"/>
    <property type="match status" value="1"/>
</dbReference>
<evidence type="ECO:0000313" key="7">
    <source>
        <dbReference type="Proteomes" id="UP000298551"/>
    </source>
</evidence>
<name>A0A4D6XJA3_PSEPU</name>
<keyword evidence="4" id="KW-0804">Transcription</keyword>
<keyword evidence="3" id="KW-0238">DNA-binding</keyword>
<dbReference type="GO" id="GO:0003677">
    <property type="term" value="F:DNA binding"/>
    <property type="evidence" value="ECO:0007669"/>
    <property type="project" value="UniProtKB-KW"/>
</dbReference>
<evidence type="ECO:0000313" key="6">
    <source>
        <dbReference type="EMBL" id="QCI12965.1"/>
    </source>
</evidence>
<evidence type="ECO:0000259" key="5">
    <source>
        <dbReference type="PROSITE" id="PS50931"/>
    </source>
</evidence>
<dbReference type="InterPro" id="IPR005119">
    <property type="entry name" value="LysR_subst-bd"/>
</dbReference>
<accession>A0A4D6XJA3</accession>
<dbReference type="InterPro" id="IPR050389">
    <property type="entry name" value="LysR-type_TF"/>
</dbReference>
<evidence type="ECO:0000256" key="2">
    <source>
        <dbReference type="ARBA" id="ARBA00023015"/>
    </source>
</evidence>
<dbReference type="SUPFAM" id="SSF46785">
    <property type="entry name" value="Winged helix' DNA-binding domain"/>
    <property type="match status" value="1"/>
</dbReference>
<dbReference type="PANTHER" id="PTHR30118:SF15">
    <property type="entry name" value="TRANSCRIPTIONAL REGULATORY PROTEIN"/>
    <property type="match status" value="1"/>
</dbReference>